<keyword evidence="6" id="KW-1185">Reference proteome</keyword>
<evidence type="ECO:0000259" key="4">
    <source>
        <dbReference type="Pfam" id="PF05193"/>
    </source>
</evidence>
<evidence type="ECO:0000313" key="5">
    <source>
        <dbReference type="EMBL" id="PWF25867.1"/>
    </source>
</evidence>
<gene>
    <name evidence="5" type="ORF">DD236_10020</name>
</gene>
<feature type="domain" description="Peptidase M16 N-terminal" evidence="3">
    <location>
        <begin position="36"/>
        <end position="183"/>
    </location>
</feature>
<dbReference type="Gene3D" id="3.30.830.10">
    <property type="entry name" value="Metalloenzyme, LuxS/M16 peptidase-like"/>
    <property type="match status" value="2"/>
</dbReference>
<dbReference type="Proteomes" id="UP000245283">
    <property type="component" value="Unassembled WGS sequence"/>
</dbReference>
<dbReference type="InterPro" id="IPR050361">
    <property type="entry name" value="MPP/UQCRC_Complex"/>
</dbReference>
<evidence type="ECO:0000256" key="2">
    <source>
        <dbReference type="RuleBase" id="RU004447"/>
    </source>
</evidence>
<organism evidence="5 6">
    <name type="scientific">Ancrocorticia populi</name>
    <dbReference type="NCBI Taxonomy" id="2175228"/>
    <lineage>
        <taxon>Bacteria</taxon>
        <taxon>Bacillati</taxon>
        <taxon>Actinomycetota</taxon>
        <taxon>Actinomycetes</taxon>
        <taxon>Actinomycetales</taxon>
        <taxon>Actinomycetaceae</taxon>
        <taxon>Ancrocorticia</taxon>
    </lineage>
</organism>
<feature type="domain" description="Peptidase M16 C-terminal" evidence="4">
    <location>
        <begin position="193"/>
        <end position="367"/>
    </location>
</feature>
<comment type="similarity">
    <text evidence="1 2">Belongs to the peptidase M16 family.</text>
</comment>
<dbReference type="PANTHER" id="PTHR11851">
    <property type="entry name" value="METALLOPROTEASE"/>
    <property type="match status" value="1"/>
</dbReference>
<dbReference type="OrthoDB" id="9811314at2"/>
<dbReference type="SUPFAM" id="SSF63411">
    <property type="entry name" value="LuxS/MPP-like metallohydrolase"/>
    <property type="match status" value="2"/>
</dbReference>
<dbReference type="GO" id="GO:0006508">
    <property type="term" value="P:proteolysis"/>
    <property type="evidence" value="ECO:0007669"/>
    <property type="project" value="InterPro"/>
</dbReference>
<dbReference type="InterPro" id="IPR011765">
    <property type="entry name" value="Pept_M16_N"/>
</dbReference>
<dbReference type="Pfam" id="PF05193">
    <property type="entry name" value="Peptidase_M16_C"/>
    <property type="match status" value="1"/>
</dbReference>
<proteinExistence type="inferred from homology"/>
<reference evidence="6" key="1">
    <citation type="submission" date="2018-05" db="EMBL/GenBank/DDBJ databases">
        <authorList>
            <person name="Li Y."/>
        </authorList>
    </citation>
    <scope>NUCLEOTIDE SEQUENCE [LARGE SCALE GENOMIC DNA]</scope>
    <source>
        <strain evidence="6">sk1b4</strain>
    </source>
</reference>
<comment type="caution">
    <text evidence="5">The sequence shown here is derived from an EMBL/GenBank/DDBJ whole genome shotgun (WGS) entry which is preliminary data.</text>
</comment>
<evidence type="ECO:0000313" key="6">
    <source>
        <dbReference type="Proteomes" id="UP000245283"/>
    </source>
</evidence>
<dbReference type="InterPro" id="IPR011249">
    <property type="entry name" value="Metalloenz_LuxS/M16"/>
</dbReference>
<protein>
    <submittedName>
        <fullName evidence="5">Peptidase M16</fullName>
    </submittedName>
</protein>
<dbReference type="GO" id="GO:0046872">
    <property type="term" value="F:metal ion binding"/>
    <property type="evidence" value="ECO:0007669"/>
    <property type="project" value="InterPro"/>
</dbReference>
<dbReference type="Pfam" id="PF00675">
    <property type="entry name" value="Peptidase_M16"/>
    <property type="match status" value="1"/>
</dbReference>
<dbReference type="PANTHER" id="PTHR11851:SF49">
    <property type="entry name" value="MITOCHONDRIAL-PROCESSING PEPTIDASE SUBUNIT ALPHA"/>
    <property type="match status" value="1"/>
</dbReference>
<sequence length="439" mass="47425">MDYTEAPLDLDFSRGGLSLEEEGKLLRRSVLPGGVRVLSERIPHSHSTSIGLWIGAGSRDEGDEARGSTHFLEHLLFKGTRNRGAKEIAERIDYLGGDFNAATAKQYTCYYGHCFEQDVAPSLNLLSDMVTGARLDAGDMEMERGVILEELSMYNDDAAEVAHEAITSMVFGDHPLGRPVGGTRESVSALANESLHNHYSAMYGPSELVVTAAGAVDHEQLCERVHAELEAGGWDMSGPGVPEPRRTASLIAPVEPATRYIERPVEQAAVILAAPSFDLFDERRRALFAMNAILGGGTSSRLFQKIREERGLAYSTYSFPSLFPEGGMYGMYAGCAVANASEVATLLAACLEEIAADGVSDAEVESAYRRIRAEIIFSNEHLSSHMNRLGNAELIRGSLTSQSELLRKARAVTAADVQEVAQFIASQPRSLVTVGPAVG</sequence>
<dbReference type="InterPro" id="IPR007863">
    <property type="entry name" value="Peptidase_M16_C"/>
</dbReference>
<dbReference type="PROSITE" id="PS00143">
    <property type="entry name" value="INSULINASE"/>
    <property type="match status" value="1"/>
</dbReference>
<evidence type="ECO:0000259" key="3">
    <source>
        <dbReference type="Pfam" id="PF00675"/>
    </source>
</evidence>
<evidence type="ECO:0000256" key="1">
    <source>
        <dbReference type="ARBA" id="ARBA00007261"/>
    </source>
</evidence>
<dbReference type="EMBL" id="QETB01000005">
    <property type="protein sequence ID" value="PWF25867.1"/>
    <property type="molecule type" value="Genomic_DNA"/>
</dbReference>
<dbReference type="InterPro" id="IPR001431">
    <property type="entry name" value="Pept_M16_Zn_BS"/>
</dbReference>
<accession>A0A2V1K8T7</accession>
<dbReference type="AlphaFoldDB" id="A0A2V1K8T7"/>
<dbReference type="GO" id="GO:0004222">
    <property type="term" value="F:metalloendopeptidase activity"/>
    <property type="evidence" value="ECO:0007669"/>
    <property type="project" value="InterPro"/>
</dbReference>
<name>A0A2V1K8T7_9ACTO</name>